<gene>
    <name evidence="1" type="ORF">GIB67_042095</name>
</gene>
<sequence>MFGDRRLLGDRYLDQHRGQGWVDGEQFLIDHISFDLYWARVSTPYILTDYSRMINADVIGPRADRRQIIPPRFAHSMPQKTQLTQEDMDTSADPGWQFRVDDIYGTDRLLDVPHLNDVPGVSSTGLYHDTEVNN</sequence>
<evidence type="ECO:0000313" key="2">
    <source>
        <dbReference type="Proteomes" id="UP000541444"/>
    </source>
</evidence>
<protein>
    <submittedName>
        <fullName evidence="1">Uncharacterized protein</fullName>
    </submittedName>
</protein>
<evidence type="ECO:0000313" key="1">
    <source>
        <dbReference type="EMBL" id="KAF6159014.1"/>
    </source>
</evidence>
<dbReference type="Proteomes" id="UP000541444">
    <property type="component" value="Unassembled WGS sequence"/>
</dbReference>
<reference evidence="1 2" key="1">
    <citation type="journal article" date="2020" name="IScience">
        <title>Genome Sequencing of the Endangered Kingdonia uniflora (Circaeasteraceae, Ranunculales) Reveals Potential Mechanisms of Evolutionary Specialization.</title>
        <authorList>
            <person name="Sun Y."/>
            <person name="Deng T."/>
            <person name="Zhang A."/>
            <person name="Moore M.J."/>
            <person name="Landis J.B."/>
            <person name="Lin N."/>
            <person name="Zhang H."/>
            <person name="Zhang X."/>
            <person name="Huang J."/>
            <person name="Zhang X."/>
            <person name="Sun H."/>
            <person name="Wang H."/>
        </authorList>
    </citation>
    <scope>NUCLEOTIDE SEQUENCE [LARGE SCALE GENOMIC DNA]</scope>
    <source>
        <strain evidence="1">TB1705</strain>
        <tissue evidence="1">Leaf</tissue>
    </source>
</reference>
<name>A0A7J7MVZ4_9MAGN</name>
<keyword evidence="2" id="KW-1185">Reference proteome</keyword>
<comment type="caution">
    <text evidence="1">The sequence shown here is derived from an EMBL/GenBank/DDBJ whole genome shotgun (WGS) entry which is preliminary data.</text>
</comment>
<dbReference type="EMBL" id="JACGCM010001210">
    <property type="protein sequence ID" value="KAF6159014.1"/>
    <property type="molecule type" value="Genomic_DNA"/>
</dbReference>
<organism evidence="1 2">
    <name type="scientific">Kingdonia uniflora</name>
    <dbReference type="NCBI Taxonomy" id="39325"/>
    <lineage>
        <taxon>Eukaryota</taxon>
        <taxon>Viridiplantae</taxon>
        <taxon>Streptophyta</taxon>
        <taxon>Embryophyta</taxon>
        <taxon>Tracheophyta</taxon>
        <taxon>Spermatophyta</taxon>
        <taxon>Magnoliopsida</taxon>
        <taxon>Ranunculales</taxon>
        <taxon>Circaeasteraceae</taxon>
        <taxon>Kingdonia</taxon>
    </lineage>
</organism>
<dbReference type="AlphaFoldDB" id="A0A7J7MVZ4"/>
<proteinExistence type="predicted"/>
<accession>A0A7J7MVZ4</accession>